<dbReference type="InterPro" id="IPR008991">
    <property type="entry name" value="Translation_prot_SH3-like_sf"/>
</dbReference>
<dbReference type="AlphaFoldDB" id="A0A7J8N631"/>
<dbReference type="Proteomes" id="UP000593572">
    <property type="component" value="Unassembled WGS sequence"/>
</dbReference>
<keyword evidence="2" id="KW-1185">Reference proteome</keyword>
<sequence>GGQLARAANAVAKLITKEGKSTTLKLPLGEVYLISKNYLPTVGQMENVG</sequence>
<name>A0A7J8N631_9ROSI</name>
<reference evidence="1 2" key="1">
    <citation type="journal article" date="2019" name="Genome Biol. Evol.">
        <title>Insights into the evolution of the New World diploid cottons (Gossypium, subgenus Houzingenia) based on genome sequencing.</title>
        <authorList>
            <person name="Grover C.E."/>
            <person name="Arick M.A. 2nd"/>
            <person name="Thrash A."/>
            <person name="Conover J.L."/>
            <person name="Sanders W.S."/>
            <person name="Peterson D.G."/>
            <person name="Frelichowski J.E."/>
            <person name="Scheffler J.A."/>
            <person name="Scheffler B.E."/>
            <person name="Wendel J.F."/>
        </authorList>
    </citation>
    <scope>NUCLEOTIDE SEQUENCE [LARGE SCALE GENOMIC DNA]</scope>
    <source>
        <strain evidence="1">157</strain>
        <tissue evidence="1">Leaf</tissue>
    </source>
</reference>
<accession>A0A7J8N631</accession>
<dbReference type="SUPFAM" id="SSF50104">
    <property type="entry name" value="Translation proteins SH3-like domain"/>
    <property type="match status" value="1"/>
</dbReference>
<protein>
    <submittedName>
        <fullName evidence="1">Uncharacterized protein</fullName>
    </submittedName>
</protein>
<dbReference type="GO" id="GO:0006412">
    <property type="term" value="P:translation"/>
    <property type="evidence" value="ECO:0007669"/>
    <property type="project" value="InterPro"/>
</dbReference>
<dbReference type="GO" id="GO:1990904">
    <property type="term" value="C:ribonucleoprotein complex"/>
    <property type="evidence" value="ECO:0007669"/>
    <property type="project" value="UniProtKB-KW"/>
</dbReference>
<dbReference type="Gene3D" id="2.30.30.30">
    <property type="match status" value="1"/>
</dbReference>
<dbReference type="GO" id="GO:0005840">
    <property type="term" value="C:ribosome"/>
    <property type="evidence" value="ECO:0007669"/>
    <property type="project" value="UniProtKB-KW"/>
</dbReference>
<feature type="non-terminal residue" evidence="1">
    <location>
        <position position="1"/>
    </location>
</feature>
<proteinExistence type="predicted"/>
<dbReference type="EMBL" id="JABEZX010000012">
    <property type="protein sequence ID" value="MBA0572314.1"/>
    <property type="molecule type" value="Genomic_DNA"/>
</dbReference>
<evidence type="ECO:0000313" key="1">
    <source>
        <dbReference type="EMBL" id="MBA0572314.1"/>
    </source>
</evidence>
<dbReference type="InterPro" id="IPR014722">
    <property type="entry name" value="Rib_uL2_dom2"/>
</dbReference>
<gene>
    <name evidence="1" type="ORF">Golob_002662</name>
</gene>
<evidence type="ECO:0000313" key="2">
    <source>
        <dbReference type="Proteomes" id="UP000593572"/>
    </source>
</evidence>
<organism evidence="1 2">
    <name type="scientific">Gossypium lobatum</name>
    <dbReference type="NCBI Taxonomy" id="34289"/>
    <lineage>
        <taxon>Eukaryota</taxon>
        <taxon>Viridiplantae</taxon>
        <taxon>Streptophyta</taxon>
        <taxon>Embryophyta</taxon>
        <taxon>Tracheophyta</taxon>
        <taxon>Spermatophyta</taxon>
        <taxon>Magnoliopsida</taxon>
        <taxon>eudicotyledons</taxon>
        <taxon>Gunneridae</taxon>
        <taxon>Pentapetalae</taxon>
        <taxon>rosids</taxon>
        <taxon>malvids</taxon>
        <taxon>Malvales</taxon>
        <taxon>Malvaceae</taxon>
        <taxon>Malvoideae</taxon>
        <taxon>Gossypium</taxon>
    </lineage>
</organism>
<dbReference type="GO" id="GO:0003735">
    <property type="term" value="F:structural constituent of ribosome"/>
    <property type="evidence" value="ECO:0007669"/>
    <property type="project" value="InterPro"/>
</dbReference>
<comment type="caution">
    <text evidence="1">The sequence shown here is derived from an EMBL/GenBank/DDBJ whole genome shotgun (WGS) entry which is preliminary data.</text>
</comment>